<proteinExistence type="inferred from homology"/>
<dbReference type="Gene3D" id="1.20.1090.10">
    <property type="entry name" value="Dehydroquinate synthase-like - alpha domain"/>
    <property type="match status" value="1"/>
</dbReference>
<evidence type="ECO:0000256" key="1">
    <source>
        <dbReference type="ARBA" id="ARBA00007358"/>
    </source>
</evidence>
<evidence type="ECO:0000313" key="6">
    <source>
        <dbReference type="EMBL" id="KMS71343.1"/>
    </source>
</evidence>
<dbReference type="PATRIC" id="fig|1938.3.peg.6253"/>
<dbReference type="AlphaFoldDB" id="A0A0J7Z831"/>
<dbReference type="CDD" id="cd08177">
    <property type="entry name" value="MAR"/>
    <property type="match status" value="1"/>
</dbReference>
<dbReference type="GO" id="GO:0046872">
    <property type="term" value="F:metal ion binding"/>
    <property type="evidence" value="ECO:0007669"/>
    <property type="project" value="InterPro"/>
</dbReference>
<comment type="similarity">
    <text evidence="1">Belongs to the iron-containing alcohol dehydrogenase family.</text>
</comment>
<dbReference type="GO" id="GO:0004022">
    <property type="term" value="F:alcohol dehydrogenase (NAD+) activity"/>
    <property type="evidence" value="ECO:0007669"/>
    <property type="project" value="TreeGrafter"/>
</dbReference>
<gene>
    <name evidence="6" type="ORF">ACM01_27565</name>
</gene>
<evidence type="ECO:0000256" key="3">
    <source>
        <dbReference type="ARBA" id="ARBA00023027"/>
    </source>
</evidence>
<accession>A0A0J7Z831</accession>
<dbReference type="PANTHER" id="PTHR11496:SF102">
    <property type="entry name" value="ALCOHOL DEHYDROGENASE 4"/>
    <property type="match status" value="1"/>
</dbReference>
<dbReference type="PANTHER" id="PTHR11496">
    <property type="entry name" value="ALCOHOL DEHYDROGENASE"/>
    <property type="match status" value="1"/>
</dbReference>
<organism evidence="6 7">
    <name type="scientific">Streptomyces viridochromogenes</name>
    <dbReference type="NCBI Taxonomy" id="1938"/>
    <lineage>
        <taxon>Bacteria</taxon>
        <taxon>Bacillati</taxon>
        <taxon>Actinomycetota</taxon>
        <taxon>Actinomycetes</taxon>
        <taxon>Kitasatosporales</taxon>
        <taxon>Streptomycetaceae</taxon>
        <taxon>Streptomyces</taxon>
    </lineage>
</organism>
<evidence type="ECO:0000259" key="4">
    <source>
        <dbReference type="Pfam" id="PF00465"/>
    </source>
</evidence>
<keyword evidence="3" id="KW-0520">NAD</keyword>
<dbReference type="Pfam" id="PF25137">
    <property type="entry name" value="ADH_Fe_C"/>
    <property type="match status" value="1"/>
</dbReference>
<reference evidence="6 7" key="1">
    <citation type="submission" date="2015-06" db="EMBL/GenBank/DDBJ databases">
        <authorList>
            <person name="Ju K.-S."/>
            <person name="Doroghazi J.R."/>
            <person name="Metcalf W.W."/>
        </authorList>
    </citation>
    <scope>NUCLEOTIDE SEQUENCE [LARGE SCALE GENOMIC DNA]</scope>
    <source>
        <strain evidence="6 7">NRRL 3414</strain>
    </source>
</reference>
<dbReference type="InterPro" id="IPR056798">
    <property type="entry name" value="ADH_Fe_C"/>
</dbReference>
<sequence>MSVSFSYDALPGRVVFGAGAARHALPDQMDRLGARNILLLATEHERPMVEELAAPLGERVAGFFTGVRPHVPVDVAAAAVAAAKDIRADCVLAIGGGSTTGTAKAIALDLPLPIVVVPTTYAGSEMTPVWGLTDGEKKTTGRNPAVLPRVVVYDPELTLSLPPSLTATSGVNALAHCVEALWFPHIGPIPRLTAEEGVLALGRALPAVVRDGADVAARSDALYGAHLAGMAFAATGSGLHHKICHVLGGAFDLPHAEVHTAVLPHVVAFNEPAAVEASARIAAALGARTAAEGIAGLIDRIGASTSLAALGMQAPEVEHAVDLLMAKRYDENPRAVDETALRLILDGAYHGRRPGQG</sequence>
<evidence type="ECO:0000313" key="7">
    <source>
        <dbReference type="Proteomes" id="UP000037432"/>
    </source>
</evidence>
<dbReference type="InterPro" id="IPR001670">
    <property type="entry name" value="ADH_Fe/GldA"/>
</dbReference>
<keyword evidence="2" id="KW-0560">Oxidoreductase</keyword>
<comment type="caution">
    <text evidence="6">The sequence shown here is derived from an EMBL/GenBank/DDBJ whole genome shotgun (WGS) entry which is preliminary data.</text>
</comment>
<dbReference type="GO" id="GO:0018506">
    <property type="term" value="F:maleylacetate reductase activity"/>
    <property type="evidence" value="ECO:0007669"/>
    <property type="project" value="InterPro"/>
</dbReference>
<evidence type="ECO:0000259" key="5">
    <source>
        <dbReference type="Pfam" id="PF25137"/>
    </source>
</evidence>
<dbReference type="OrthoDB" id="3812122at2"/>
<evidence type="ECO:0000256" key="2">
    <source>
        <dbReference type="ARBA" id="ARBA00023002"/>
    </source>
</evidence>
<feature type="domain" description="Fe-containing alcohol dehydrogenase-like C-terminal" evidence="5">
    <location>
        <begin position="166"/>
        <end position="346"/>
    </location>
</feature>
<dbReference type="Gene3D" id="3.40.50.1970">
    <property type="match status" value="1"/>
</dbReference>
<dbReference type="InterPro" id="IPR034786">
    <property type="entry name" value="MAR"/>
</dbReference>
<dbReference type="Pfam" id="PF00465">
    <property type="entry name" value="Fe-ADH"/>
    <property type="match status" value="1"/>
</dbReference>
<dbReference type="EMBL" id="LFNT01000037">
    <property type="protein sequence ID" value="KMS71343.1"/>
    <property type="molecule type" value="Genomic_DNA"/>
</dbReference>
<dbReference type="RefSeq" id="WP_048584079.1">
    <property type="nucleotide sequence ID" value="NZ_LFNT01000037.1"/>
</dbReference>
<protein>
    <submittedName>
        <fullName evidence="6">Uncharacterized protein</fullName>
    </submittedName>
</protein>
<feature type="domain" description="Alcohol dehydrogenase iron-type/glycerol dehydrogenase GldA" evidence="4">
    <location>
        <begin position="11"/>
        <end position="155"/>
    </location>
</feature>
<dbReference type="Proteomes" id="UP000037432">
    <property type="component" value="Unassembled WGS sequence"/>
</dbReference>
<dbReference type="InterPro" id="IPR039697">
    <property type="entry name" value="Alcohol_dehydrogenase_Fe"/>
</dbReference>
<name>A0A0J7Z831_STRVR</name>
<dbReference type="SUPFAM" id="SSF56796">
    <property type="entry name" value="Dehydroquinate synthase-like"/>
    <property type="match status" value="1"/>
</dbReference>